<dbReference type="Gene3D" id="1.10.10.10">
    <property type="entry name" value="Winged helix-like DNA-binding domain superfamily/Winged helix DNA-binding domain"/>
    <property type="match status" value="1"/>
</dbReference>
<dbReference type="Proteomes" id="UP001317963">
    <property type="component" value="Chromosome"/>
</dbReference>
<dbReference type="PROSITE" id="PS50995">
    <property type="entry name" value="HTH_MARR_2"/>
    <property type="match status" value="1"/>
</dbReference>
<keyword evidence="3" id="KW-0804">Transcription</keyword>
<dbReference type="InterPro" id="IPR036388">
    <property type="entry name" value="WH-like_DNA-bd_sf"/>
</dbReference>
<dbReference type="InterPro" id="IPR036390">
    <property type="entry name" value="WH_DNA-bd_sf"/>
</dbReference>
<sequence>MSTAELPDHVLVALRRIIRATDLHSRKLGKKTGLTTPQLVIIQAIGRLKDPTVSDIAKAVSLSLATVTTILNRLERNGVVNRARSSVDRRRVIVTLTEEGQTLRGSAPKPLQDSFVAKFSKLETWEQHSIVASLERVAAMMDADDLDAAPLLASGDEVL</sequence>
<dbReference type="InterPro" id="IPR012318">
    <property type="entry name" value="HTH_CRP"/>
</dbReference>
<dbReference type="PANTHER" id="PTHR42756:SF1">
    <property type="entry name" value="TRANSCRIPTIONAL REPRESSOR OF EMRAB OPERON"/>
    <property type="match status" value="1"/>
</dbReference>
<dbReference type="SMART" id="SM00347">
    <property type="entry name" value="HTH_MARR"/>
    <property type="match status" value="1"/>
</dbReference>
<dbReference type="InterPro" id="IPR011991">
    <property type="entry name" value="ArsR-like_HTH"/>
</dbReference>
<dbReference type="CDD" id="cd00090">
    <property type="entry name" value="HTH_ARSR"/>
    <property type="match status" value="1"/>
</dbReference>
<accession>A0ABY6Q4K3</accession>
<evidence type="ECO:0000259" key="4">
    <source>
        <dbReference type="PROSITE" id="PS50995"/>
    </source>
</evidence>
<evidence type="ECO:0000313" key="6">
    <source>
        <dbReference type="Proteomes" id="UP001317963"/>
    </source>
</evidence>
<dbReference type="EMBL" id="CP036501">
    <property type="protein sequence ID" value="UZP73582.1"/>
    <property type="molecule type" value="Genomic_DNA"/>
</dbReference>
<evidence type="ECO:0000256" key="2">
    <source>
        <dbReference type="ARBA" id="ARBA00023125"/>
    </source>
</evidence>
<evidence type="ECO:0000256" key="3">
    <source>
        <dbReference type="ARBA" id="ARBA00023163"/>
    </source>
</evidence>
<gene>
    <name evidence="5" type="ORF">E0F26_02025</name>
</gene>
<dbReference type="SUPFAM" id="SSF46785">
    <property type="entry name" value="Winged helix' DNA-binding domain"/>
    <property type="match status" value="1"/>
</dbReference>
<dbReference type="InterPro" id="IPR000835">
    <property type="entry name" value="HTH_MarR-typ"/>
</dbReference>
<keyword evidence="6" id="KW-1185">Reference proteome</keyword>
<evidence type="ECO:0000313" key="5">
    <source>
        <dbReference type="EMBL" id="UZP73582.1"/>
    </source>
</evidence>
<reference evidence="5 6" key="1">
    <citation type="submission" date="2019-02" db="EMBL/GenBank/DDBJ databases">
        <title>Halieaceae_genomes.</title>
        <authorList>
            <person name="Li S.-H."/>
        </authorList>
    </citation>
    <scope>NUCLEOTIDE SEQUENCE [LARGE SCALE GENOMIC DNA]</scope>
    <source>
        <strain evidence="5 6">JH123</strain>
    </source>
</reference>
<protein>
    <submittedName>
        <fullName evidence="5">MarR family transcriptional regulator</fullName>
    </submittedName>
</protein>
<proteinExistence type="predicted"/>
<keyword evidence="2" id="KW-0238">DNA-binding</keyword>
<evidence type="ECO:0000256" key="1">
    <source>
        <dbReference type="ARBA" id="ARBA00023015"/>
    </source>
</evidence>
<organism evidence="5 6">
    <name type="scientific">Candidatus Paraluminiphilus aquimaris</name>
    <dbReference type="NCBI Taxonomy" id="2518994"/>
    <lineage>
        <taxon>Bacteria</taxon>
        <taxon>Pseudomonadati</taxon>
        <taxon>Pseudomonadota</taxon>
        <taxon>Gammaproteobacteria</taxon>
        <taxon>Cellvibrionales</taxon>
        <taxon>Halieaceae</taxon>
        <taxon>Candidatus Paraluminiphilus</taxon>
    </lineage>
</organism>
<dbReference type="SMART" id="SM00419">
    <property type="entry name" value="HTH_CRP"/>
    <property type="match status" value="1"/>
</dbReference>
<feature type="domain" description="HTH marR-type" evidence="4">
    <location>
        <begin position="7"/>
        <end position="139"/>
    </location>
</feature>
<dbReference type="Pfam" id="PF01047">
    <property type="entry name" value="MarR"/>
    <property type="match status" value="1"/>
</dbReference>
<dbReference type="PANTHER" id="PTHR42756">
    <property type="entry name" value="TRANSCRIPTIONAL REGULATOR, MARR"/>
    <property type="match status" value="1"/>
</dbReference>
<name>A0ABY6Q4K3_9GAMM</name>
<dbReference type="RefSeq" id="WP_279242380.1">
    <property type="nucleotide sequence ID" value="NZ_CP036501.1"/>
</dbReference>
<keyword evidence="1" id="KW-0805">Transcription regulation</keyword>
<dbReference type="PRINTS" id="PR00598">
    <property type="entry name" value="HTHMARR"/>
</dbReference>